<feature type="binding site" evidence="5">
    <location>
        <position position="517"/>
    </location>
    <ligand>
        <name>Mg(2+)</name>
        <dbReference type="ChEBI" id="CHEBI:18420"/>
    </ligand>
</feature>
<organism evidence="8">
    <name type="scientific">Salix viminalis</name>
    <name type="common">Common osier</name>
    <name type="synonym">Basket willow</name>
    <dbReference type="NCBI Taxonomy" id="40686"/>
    <lineage>
        <taxon>Eukaryota</taxon>
        <taxon>Viridiplantae</taxon>
        <taxon>Streptophyta</taxon>
        <taxon>Embryophyta</taxon>
        <taxon>Tracheophyta</taxon>
        <taxon>Spermatophyta</taxon>
        <taxon>Magnoliopsida</taxon>
        <taxon>eudicotyledons</taxon>
        <taxon>Gunneridae</taxon>
        <taxon>Pentapetalae</taxon>
        <taxon>rosids</taxon>
        <taxon>fabids</taxon>
        <taxon>Malpighiales</taxon>
        <taxon>Salicaceae</taxon>
        <taxon>Saliceae</taxon>
        <taxon>Salix</taxon>
    </lineage>
</organism>
<feature type="compositionally biased region" description="Basic residues" evidence="6">
    <location>
        <begin position="27"/>
        <end position="38"/>
    </location>
</feature>
<dbReference type="GO" id="GO:0000175">
    <property type="term" value="F:3'-5'-RNA exonuclease activity"/>
    <property type="evidence" value="ECO:0007669"/>
    <property type="project" value="UniProtKB-UniRule"/>
</dbReference>
<feature type="compositionally biased region" description="Polar residues" evidence="6">
    <location>
        <begin position="42"/>
        <end position="56"/>
    </location>
</feature>
<keyword evidence="3 5" id="KW-0460">Magnesium</keyword>
<keyword evidence="5" id="KW-0540">Nuclease</keyword>
<evidence type="ECO:0000256" key="3">
    <source>
        <dbReference type="ARBA" id="ARBA00022842"/>
    </source>
</evidence>
<keyword evidence="5" id="KW-0378">Hydrolase</keyword>
<evidence type="ECO:0000256" key="2">
    <source>
        <dbReference type="ARBA" id="ARBA00022723"/>
    </source>
</evidence>
<dbReference type="InterPro" id="IPR001900">
    <property type="entry name" value="RNase_II/R"/>
</dbReference>
<evidence type="ECO:0000256" key="4">
    <source>
        <dbReference type="ARBA" id="ARBA00022884"/>
    </source>
</evidence>
<dbReference type="HAMAP" id="MF_03045">
    <property type="entry name" value="DIS3L2"/>
    <property type="match status" value="1"/>
</dbReference>
<feature type="compositionally biased region" description="Polar residues" evidence="6">
    <location>
        <begin position="305"/>
        <end position="320"/>
    </location>
</feature>
<sequence>MKSSSEQSPVMVVERSEDSGEREKEKKKNKRRSNRRSKQNSPNPALSSQNDLSGESSVPVGNGGKTRCYASSMGCSSSKQLEFDVHLLSEHEPTTVSRIAFSSMPTMLVNEQQEDLLLSGPGGSMLAKSYPEPVVGGGPHGKLLPFHQFAGQAQSKIFAPYWSMDTVNEALEKGDVFKVLFRVNAHNRLEAYCKIEGVPTDVLISGIAAQNRAMDGDVVVVKVDPFSFWTKMKGSIAPSNNLSTSEDSNLHLEANGEVGGSCKGKSKMNLVLECADFGNSLVPQKGFHYDESTCESEVVHDNYVNGNHQSASESSHTAPSTGKDEVSNSVGRICAMLSSYPSKRPTGRVVAIIEKSPRRDVIVGFLNVKQWFYYREGCKQNAKKNKSLLSLSNREYIEIMPTDPRFPKLMVLVSGLPDCIKKRLEDEDATVEMELVAAQIDNWSDESPFPEAHVSRIFGRGSEMESRINAILHENAICCSEFSPQSLSCLPSNTWEVPKDELQNRKDIRNLCLFTIDPSSATDLDDALSVQKLPSGLVRVGVHIADVTYFVLPETALDMEAQVRSTSVYMLQRKIPMLPPLLSESLGSLNPGVDRLAFSIFWDFNSSGNVVDRWIGRTVIRSCCKLSYEHAQDIVDGMIDAETCKTLGDSLPQLHGHFEWADVVGSVMCLHEISKTLREKRFDNGALRLESSKIVFVFDECGVPYDSTLCERKDSNFIVEEFMLLANLTAAEIITRAFPDSALLRRHPEPNMRKLREFEAFCCKHGLELDTSSGNFQQSLERIKEKLKDDSELFNILINYASRPMQLATYFCSGALKDNMNDWSHYALALPLYTHFTSPLRRYPDIVVHRTLAAAIEAEHLYMMDRRVSLKARPGEEGTRCFTGICFRKDAAESSEGKEALAAAALKHRIPCSELLSHVAAYCNERKLASRNVKDACDKLYMWVSVKRKEVLLSDARVLGLGPRFMSIYIRKLAIERRIYYDEVEGLAVEWLEATSTLVLNICASRRSARRAGSGYYKALEEVAWVINPYDHNLEPDMESTKGCSASQHSDAISKFEINPSVFPLTVRLLSTIPVALHAIGGDDGPLDIGLLSTSCKAIFNASIGVIFLTITSRALDDPEKEKVLVSGRIMEVKDGSLIGCCRSICKQNSVSLYCPKSSHHLHAVTLIYRPFMIIAICFFYRSYMFGMIQNICHSLQETRLQYSCLETSGLKESSLAIERKSVVIIPIKRISAGRITLELLRNGLIGSCSPNADRSLEVKKKNHHNEKNQLSFDLVMPQQGKNSPLNFEATVDYGLVTDMGGLKCSVSIPGVRNRLFSG</sequence>
<dbReference type="GO" id="GO:0000956">
    <property type="term" value="P:nuclear-transcribed mRNA catabolic process"/>
    <property type="evidence" value="ECO:0007669"/>
    <property type="project" value="UniProtKB-UniRule"/>
</dbReference>
<dbReference type="FunFam" id="2.40.50.700:FF:000005">
    <property type="entry name" value="DIS3-like exonuclease 2"/>
    <property type="match status" value="1"/>
</dbReference>
<dbReference type="PANTHER" id="PTHR23355:SF9">
    <property type="entry name" value="DIS3-LIKE EXONUCLEASE 2"/>
    <property type="match status" value="1"/>
</dbReference>
<comment type="cofactor">
    <cofactor evidence="5">
        <name>Mg(2+)</name>
        <dbReference type="ChEBI" id="CHEBI:18420"/>
    </cofactor>
    <cofactor evidence="5">
        <name>Mn(2+)</name>
        <dbReference type="ChEBI" id="CHEBI:29035"/>
    </cofactor>
</comment>
<dbReference type="Gene3D" id="2.40.50.700">
    <property type="match status" value="1"/>
</dbReference>
<dbReference type="SMART" id="SM00955">
    <property type="entry name" value="RNB"/>
    <property type="match status" value="1"/>
</dbReference>
<feature type="domain" description="RNB" evidence="7">
    <location>
        <begin position="505"/>
        <end position="858"/>
    </location>
</feature>
<keyword evidence="4 5" id="KW-0694">RNA-binding</keyword>
<feature type="compositionally biased region" description="Basic and acidic residues" evidence="6">
    <location>
        <begin position="14"/>
        <end position="26"/>
    </location>
</feature>
<feature type="site" description="Important for catalytic activity" evidence="5">
    <location>
        <position position="525"/>
    </location>
</feature>
<evidence type="ECO:0000313" key="8">
    <source>
        <dbReference type="EMBL" id="VFU53554.1"/>
    </source>
</evidence>
<evidence type="ECO:0000259" key="7">
    <source>
        <dbReference type="SMART" id="SM00955"/>
    </source>
</evidence>
<comment type="subcellular location">
    <subcellularLocation>
        <location evidence="5">Cytoplasm</location>
    </subcellularLocation>
    <subcellularLocation>
        <location evidence="5">Cytoplasm</location>
        <location evidence="5">P-body</location>
    </subcellularLocation>
</comment>
<feature type="region of interest" description="Disordered" evidence="6">
    <location>
        <begin position="305"/>
        <end position="326"/>
    </location>
</feature>
<gene>
    <name evidence="8" type="ORF">SVIM_LOCUS371984</name>
</gene>
<keyword evidence="5" id="KW-0464">Manganese</keyword>
<dbReference type="InterPro" id="IPR028591">
    <property type="entry name" value="DIS3L2"/>
</dbReference>
<comment type="similarity">
    <text evidence="5">Belongs to the RNR ribonuclease family. DIS3L2 subfamily.</text>
</comment>
<dbReference type="GO" id="GO:1990074">
    <property type="term" value="P:polyuridylation-dependent mRNA catabolic process"/>
    <property type="evidence" value="ECO:0007669"/>
    <property type="project" value="UniProtKB-UniRule"/>
</dbReference>
<keyword evidence="1 5" id="KW-0963">Cytoplasm</keyword>
<reference evidence="8" key="1">
    <citation type="submission" date="2019-03" db="EMBL/GenBank/DDBJ databases">
        <authorList>
            <person name="Mank J."/>
            <person name="Almeida P."/>
        </authorList>
    </citation>
    <scope>NUCLEOTIDE SEQUENCE</scope>
    <source>
        <strain evidence="8">78183</strain>
    </source>
</reference>
<feature type="region of interest" description="Disordered" evidence="6">
    <location>
        <begin position="1"/>
        <end position="59"/>
    </location>
</feature>
<evidence type="ECO:0000256" key="5">
    <source>
        <dbReference type="HAMAP-Rule" id="MF_03045"/>
    </source>
</evidence>
<dbReference type="SUPFAM" id="SSF50249">
    <property type="entry name" value="Nucleic acid-binding proteins"/>
    <property type="match status" value="3"/>
</dbReference>
<dbReference type="InterPro" id="IPR050180">
    <property type="entry name" value="RNR_Ribonuclease"/>
</dbReference>
<dbReference type="PROSITE" id="PS01175">
    <property type="entry name" value="RIBONUCLEASE_II"/>
    <property type="match status" value="1"/>
</dbReference>
<dbReference type="GO" id="GO:0046872">
    <property type="term" value="F:metal ion binding"/>
    <property type="evidence" value="ECO:0007669"/>
    <property type="project" value="UniProtKB-KW"/>
</dbReference>
<evidence type="ECO:0000256" key="1">
    <source>
        <dbReference type="ARBA" id="ARBA00022490"/>
    </source>
</evidence>
<dbReference type="InterPro" id="IPR012340">
    <property type="entry name" value="NA-bd_OB-fold"/>
</dbReference>
<dbReference type="Pfam" id="PF17849">
    <property type="entry name" value="OB_Dis3"/>
    <property type="match status" value="1"/>
</dbReference>
<name>A0A6N2MM08_SALVM</name>
<dbReference type="Pfam" id="PF00773">
    <property type="entry name" value="RNB"/>
    <property type="match status" value="1"/>
</dbReference>
<dbReference type="EC" id="3.1.13.-" evidence="5"/>
<feature type="binding site" evidence="5">
    <location>
        <position position="526"/>
    </location>
    <ligand>
        <name>Mg(2+)</name>
        <dbReference type="ChEBI" id="CHEBI:18420"/>
    </ligand>
</feature>
<dbReference type="FunFam" id="2.40.50.690:FF:000007">
    <property type="entry name" value="DIS3-like exonuclease 2"/>
    <property type="match status" value="1"/>
</dbReference>
<dbReference type="PANTHER" id="PTHR23355">
    <property type="entry name" value="RIBONUCLEASE"/>
    <property type="match status" value="1"/>
</dbReference>
<dbReference type="InterPro" id="IPR022966">
    <property type="entry name" value="RNase_II/R_CS"/>
</dbReference>
<keyword evidence="2 5" id="KW-0479">Metal-binding</keyword>
<dbReference type="GO" id="GO:0000932">
    <property type="term" value="C:P-body"/>
    <property type="evidence" value="ECO:0007669"/>
    <property type="project" value="UniProtKB-SubCell"/>
</dbReference>
<evidence type="ECO:0000256" key="6">
    <source>
        <dbReference type="SAM" id="MobiDB-lite"/>
    </source>
</evidence>
<keyword evidence="5" id="KW-0269">Exonuclease</keyword>
<dbReference type="Gene3D" id="2.40.50.690">
    <property type="match status" value="1"/>
</dbReference>
<dbReference type="GO" id="GO:0003723">
    <property type="term" value="F:RNA binding"/>
    <property type="evidence" value="ECO:0007669"/>
    <property type="project" value="UniProtKB-KW"/>
</dbReference>
<dbReference type="InterPro" id="IPR041505">
    <property type="entry name" value="Dis3_CSD2"/>
</dbReference>
<proteinExistence type="inferred from homology"/>
<accession>A0A6N2MM08</accession>
<dbReference type="EMBL" id="CAADRP010001818">
    <property type="protein sequence ID" value="VFU53554.1"/>
    <property type="molecule type" value="Genomic_DNA"/>
</dbReference>
<protein>
    <recommendedName>
        <fullName evidence="5">DIS3-like exonuclease 2</fullName>
        <ecNumber evidence="5">3.1.13.-</ecNumber>
    </recommendedName>
</protein>
<comment type="function">
    <text evidence="5">3'-5'-exoribonuclease that specifically recognizes RNAs polyuridylated at their 3' end and mediates their degradation. Component of an exosome-independent RNA degradation pathway that mediates degradation of cytoplasmic mRNAs that have been deadenylated and subsequently uridylated at their 3'.</text>
</comment>